<evidence type="ECO:0000313" key="1">
    <source>
        <dbReference type="EMBL" id="KAH7911572.1"/>
    </source>
</evidence>
<accession>A0ACB8AEJ7</accession>
<sequence length="879" mass="96451">MDEKSFLADIKSSSGVDAAAIPVPVTQRVNPGSVPKAKAWTRWAVILVTLVSISLWNHDHAKRTILAKFGGCNGGHEQLRGYMSALSAPARSPKKGVLRGHRAEELFLSVPNPESAIAASRKYASKPHMAGTAGDLDTAKEFLALLQRELGVHSSSSVAPIFAAGSNESRSSTLSVSSATEPSAWIDEYYPILNTPLERQLEILGDDGKPVWSAQLEEVSDETDPDAHEYAETIPTWHGISRGGEAVGKLVYAHYGRKQDYDALVDAGVDFKDKIVITRYGNIFRGLKVKRAQELGAAAVLIYSDPRDDGTVTVENGYVPYPHGPARNPTSVQRGSVQFLSIYAGDPSTPGYPSYKNSTRIEGWSKPTIPSLPISWANAQVLLKELDDGGEGRTIRLNNQGEITPIWNTLGVIPGHIKDEVVVFGGHRDGTTFCLLVLGATDPSSGTVAMHETIRGFGALLRTGWKPLRTILIASWDGEEYGLIGSTEWGEDFAPWIDQHVVAYVNIDSSTSGSKLGGSASPLLAHLLRNTAEAIPHPTKEGRTLWDARSDTGTLFGEHINPEIAAMHEDELMAADSLGVNPLGSGSDYTVFLQYIGVPSTDGGFKSTLHDPVYHYHSVFDSQRWQALYGDPGFSRHVAIAKHIGLQVLRLSGDIVLPFNTTHYSYELGRYLDTVERIASKSSLDVNFASLRESLGALQRASQELDAEKVKAEHGLKKVIKHLRKRRAIHRRIRRKIHKAICQLKKIFKRKCEDEDDKDEGNHLGEDKRVFSQGQWLLTSRTCCGSHPSRRLIKAIKRVQAVNYKLAKFERGFISQEGIKDREWYKHLAVAPGKWLGYGATTLPGITEALALDNNATAAAYEAQRLMSLVDALVERIQV</sequence>
<dbReference type="EMBL" id="MU267674">
    <property type="protein sequence ID" value="KAH7911572.1"/>
    <property type="molecule type" value="Genomic_DNA"/>
</dbReference>
<dbReference type="Proteomes" id="UP000790377">
    <property type="component" value="Unassembled WGS sequence"/>
</dbReference>
<evidence type="ECO:0000313" key="2">
    <source>
        <dbReference type="Proteomes" id="UP000790377"/>
    </source>
</evidence>
<organism evidence="1 2">
    <name type="scientific">Hygrophoropsis aurantiaca</name>
    <dbReference type="NCBI Taxonomy" id="72124"/>
    <lineage>
        <taxon>Eukaryota</taxon>
        <taxon>Fungi</taxon>
        <taxon>Dikarya</taxon>
        <taxon>Basidiomycota</taxon>
        <taxon>Agaricomycotina</taxon>
        <taxon>Agaricomycetes</taxon>
        <taxon>Agaricomycetidae</taxon>
        <taxon>Boletales</taxon>
        <taxon>Coniophorineae</taxon>
        <taxon>Hygrophoropsidaceae</taxon>
        <taxon>Hygrophoropsis</taxon>
    </lineage>
</organism>
<keyword evidence="2" id="KW-1185">Reference proteome</keyword>
<comment type="caution">
    <text evidence="1">The sequence shown here is derived from an EMBL/GenBank/DDBJ whole genome shotgun (WGS) entry which is preliminary data.</text>
</comment>
<protein>
    <submittedName>
        <fullName evidence="1">Uncharacterized protein</fullName>
    </submittedName>
</protein>
<reference evidence="1" key="1">
    <citation type="journal article" date="2021" name="New Phytol.">
        <title>Evolutionary innovations through gain and loss of genes in the ectomycorrhizal Boletales.</title>
        <authorList>
            <person name="Wu G."/>
            <person name="Miyauchi S."/>
            <person name="Morin E."/>
            <person name="Kuo A."/>
            <person name="Drula E."/>
            <person name="Varga T."/>
            <person name="Kohler A."/>
            <person name="Feng B."/>
            <person name="Cao Y."/>
            <person name="Lipzen A."/>
            <person name="Daum C."/>
            <person name="Hundley H."/>
            <person name="Pangilinan J."/>
            <person name="Johnson J."/>
            <person name="Barry K."/>
            <person name="LaButti K."/>
            <person name="Ng V."/>
            <person name="Ahrendt S."/>
            <person name="Min B."/>
            <person name="Choi I.G."/>
            <person name="Park H."/>
            <person name="Plett J.M."/>
            <person name="Magnuson J."/>
            <person name="Spatafora J.W."/>
            <person name="Nagy L.G."/>
            <person name="Henrissat B."/>
            <person name="Grigoriev I.V."/>
            <person name="Yang Z.L."/>
            <person name="Xu J."/>
            <person name="Martin F.M."/>
        </authorList>
    </citation>
    <scope>NUCLEOTIDE SEQUENCE</scope>
    <source>
        <strain evidence="1">ATCC 28755</strain>
    </source>
</reference>
<proteinExistence type="predicted"/>
<name>A0ACB8AEJ7_9AGAM</name>
<gene>
    <name evidence="1" type="ORF">BJ138DRAFT_1006369</name>
</gene>